<evidence type="ECO:0000256" key="4">
    <source>
        <dbReference type="ARBA" id="ARBA00022692"/>
    </source>
</evidence>
<evidence type="ECO:0000256" key="10">
    <source>
        <dbReference type="ARBA" id="ARBA00023303"/>
    </source>
</evidence>
<dbReference type="InterPro" id="IPR016449">
    <property type="entry name" value="K_chnl_inward-rec_Kir"/>
</dbReference>
<evidence type="ECO:0000259" key="14">
    <source>
        <dbReference type="Pfam" id="PF01007"/>
    </source>
</evidence>
<dbReference type="RefSeq" id="XP_024576916.1">
    <property type="nucleotide sequence ID" value="XM_024726217.1"/>
</dbReference>
<dbReference type="GO" id="GO:0005886">
    <property type="term" value="C:plasma membrane"/>
    <property type="evidence" value="ECO:0007669"/>
    <property type="project" value="TreeGrafter"/>
</dbReference>
<feature type="domain" description="Potassium channel inwardly rectifying transmembrane" evidence="14">
    <location>
        <begin position="720"/>
        <end position="832"/>
    </location>
</feature>
<dbReference type="Pfam" id="PF07885">
    <property type="entry name" value="Ion_trans_2"/>
    <property type="match status" value="1"/>
</dbReference>
<evidence type="ECO:0000256" key="7">
    <source>
        <dbReference type="ARBA" id="ARBA00022989"/>
    </source>
</evidence>
<feature type="region of interest" description="Disordered" evidence="12">
    <location>
        <begin position="454"/>
        <end position="482"/>
    </location>
</feature>
<organism evidence="17 18">
    <name type="scientific">Plasmopara halstedii</name>
    <name type="common">Downy mildew of sunflower</name>
    <dbReference type="NCBI Taxonomy" id="4781"/>
    <lineage>
        <taxon>Eukaryota</taxon>
        <taxon>Sar</taxon>
        <taxon>Stramenopiles</taxon>
        <taxon>Oomycota</taxon>
        <taxon>Peronosporomycetes</taxon>
        <taxon>Peronosporales</taxon>
        <taxon>Peronosporaceae</taxon>
        <taxon>Plasmopara</taxon>
    </lineage>
</organism>
<keyword evidence="5 11" id="KW-0851">Voltage-gated channel</keyword>
<dbReference type="InterPro" id="IPR014756">
    <property type="entry name" value="Ig_E-set"/>
</dbReference>
<comment type="subcellular location">
    <subcellularLocation>
        <location evidence="1 11">Membrane</location>
        <topology evidence="1 11">Multi-pass membrane protein</topology>
    </subcellularLocation>
</comment>
<feature type="transmembrane region" description="Helical" evidence="13">
    <location>
        <begin position="801"/>
        <end position="826"/>
    </location>
</feature>
<evidence type="ECO:0000256" key="1">
    <source>
        <dbReference type="ARBA" id="ARBA00004141"/>
    </source>
</evidence>
<dbReference type="GeneID" id="36405794"/>
<reference evidence="18" key="1">
    <citation type="submission" date="2014-09" db="EMBL/GenBank/DDBJ databases">
        <authorList>
            <person name="Sharma Rahul"/>
            <person name="Thines Marco"/>
        </authorList>
    </citation>
    <scope>NUCLEOTIDE SEQUENCE [LARGE SCALE GENOMIC DNA]</scope>
</reference>
<dbReference type="STRING" id="4781.A0A0N7L557"/>
<comment type="similarity">
    <text evidence="11">Belongs to the inward rectifier-type potassium channel (TC 1.A.2.1) family.</text>
</comment>
<feature type="transmembrane region" description="Helical" evidence="13">
    <location>
        <begin position="219"/>
        <end position="237"/>
    </location>
</feature>
<dbReference type="InterPro" id="IPR040445">
    <property type="entry name" value="Kir_TM"/>
</dbReference>
<dbReference type="InterPro" id="IPR013518">
    <property type="entry name" value="K_chnl_inward-rec_Kir_cyto"/>
</dbReference>
<evidence type="ECO:0000259" key="15">
    <source>
        <dbReference type="Pfam" id="PF07885"/>
    </source>
</evidence>
<dbReference type="Gene3D" id="1.10.287.70">
    <property type="match status" value="2"/>
</dbReference>
<dbReference type="GO" id="GO:0034765">
    <property type="term" value="P:regulation of monoatomic ion transmembrane transport"/>
    <property type="evidence" value="ECO:0007669"/>
    <property type="project" value="TreeGrafter"/>
</dbReference>
<dbReference type="OMA" id="FIESMVG"/>
<accession>A0A0N7L557</accession>
<dbReference type="InterPro" id="IPR041647">
    <property type="entry name" value="IRK_C"/>
</dbReference>
<evidence type="ECO:0000256" key="13">
    <source>
        <dbReference type="SAM" id="Phobius"/>
    </source>
</evidence>
<dbReference type="SUPFAM" id="SSF81324">
    <property type="entry name" value="Voltage-gated potassium channels"/>
    <property type="match status" value="2"/>
</dbReference>
<evidence type="ECO:0000256" key="2">
    <source>
        <dbReference type="ARBA" id="ARBA00022448"/>
    </source>
</evidence>
<evidence type="ECO:0000313" key="17">
    <source>
        <dbReference type="EMBL" id="CEG40547.1"/>
    </source>
</evidence>
<keyword evidence="10 11" id="KW-0407">Ion channel</keyword>
<feature type="transmembrane region" description="Helical" evidence="13">
    <location>
        <begin position="777"/>
        <end position="794"/>
    </location>
</feature>
<keyword evidence="4 11" id="KW-0812">Transmembrane</keyword>
<evidence type="ECO:0000256" key="3">
    <source>
        <dbReference type="ARBA" id="ARBA00022538"/>
    </source>
</evidence>
<keyword evidence="18" id="KW-1185">Reference proteome</keyword>
<evidence type="ECO:0000256" key="8">
    <source>
        <dbReference type="ARBA" id="ARBA00023065"/>
    </source>
</evidence>
<feature type="transmembrane region" description="Helical" evidence="13">
    <location>
        <begin position="154"/>
        <end position="178"/>
    </location>
</feature>
<sequence length="1010" mass="113639">MATLWTTDTSASFGFSETIICKYVLHVIHSTSKEQSVTLGLDVPLQHNIIADVKRTMPASKKRIQNRGALNVGTQQVPAVLKDWVHIWHGVKVNNGPENTSIFHAGSRIEEMPFWKQFIRLPANSLFPRVLTASNPRKTYKDFLYVLLNMRWPMLLTVLLGVFMVNIFLFAAITCYICNEPSEFFEAFDLSYQTFTTIGFGVVYPTHTCGNVAMSVESFASMMIVSAVTGLVFAKFARPQAKVAFSKVCVVQPYGKKYLALVVRVANATQSRDVTHDVIMEAVFKVNLLRVEHKTKQLRAHDEIISEKRRRSRIAANCDVLDDEDVLENSSCSQSKVLTSYNLKLLQNNFVTFRMGVAVVHVIDENSPLYGMSQNDIALSDMLVEVAMSGVDSTLQDTVSERYIYTAANVMWGYRFAELLDFDESNAEVVMNFAKLSTVETAPINDAQYLKSSVGTMDDSNTDDERTNSSTSLVTQDFSQHGRNQLLANNEKTSITSTNSESFQDLLSLSDNAQSSDQQRSYLSNFKRKSGPRKFGMGLEPLFEPLLHQSFGTQRLAKAPTGEVRTARKGGLRVWKAHDQTDVEGRSQRHSVLQPPTHANHVLQRRSSCKAALNGVGDLTAFEGLDGHRAQHVLQKEMVGSALIDGDTSTTSQEDSQDVLEGLNDIDTHENKSEDDEEKSDSDKMSQRLFRAQSSASAVSIEVEDTPRFLRIVPVNIPKSFSFLRFYQSALHVGWPKITVVFVLSFLVLNFTFGFLYWLNLDHISVNDDIVVSDYELAFYMSVHTLATIGYGSIAPMRDAVYMNVIVFIESMVGIIAVTIITGIAWSKFARPRAHIHFSSKLIISTIYGHRCLVFRAANTRHSGEVHENFFRIGVILTNRRTGLRQMYDVPLVTAEWPSIKLPATLIHVINENSPFYKFHSLNDLSQSRVAVVALLTGLDTTFSENVYARKTYFWDDFAYDMRFADFAIVERDRVFVDYKRFDRLISDDQDEHFATSPVLGNESLVADLV</sequence>
<keyword evidence="9 13" id="KW-0472">Membrane</keyword>
<keyword evidence="6 11" id="KW-0630">Potassium</keyword>
<evidence type="ECO:0000313" key="18">
    <source>
        <dbReference type="Proteomes" id="UP000054928"/>
    </source>
</evidence>
<feature type="domain" description="Inward rectifier potassium channel C-terminal" evidence="16">
    <location>
        <begin position="355"/>
        <end position="442"/>
    </location>
</feature>
<dbReference type="Pfam" id="PF17655">
    <property type="entry name" value="IRK_C"/>
    <property type="match status" value="2"/>
</dbReference>
<dbReference type="OrthoDB" id="273257at2759"/>
<feature type="region of interest" description="Disordered" evidence="12">
    <location>
        <begin position="662"/>
        <end position="686"/>
    </location>
</feature>
<feature type="domain" description="Inward rectifier potassium channel C-terminal" evidence="16">
    <location>
        <begin position="836"/>
        <end position="986"/>
    </location>
</feature>
<dbReference type="EMBL" id="CCYD01000523">
    <property type="protein sequence ID" value="CEG40547.1"/>
    <property type="molecule type" value="Genomic_DNA"/>
</dbReference>
<dbReference type="Gene3D" id="2.60.40.1400">
    <property type="entry name" value="G protein-activated inward rectifier potassium channel 1"/>
    <property type="match status" value="2"/>
</dbReference>
<evidence type="ECO:0000256" key="5">
    <source>
        <dbReference type="ARBA" id="ARBA00022882"/>
    </source>
</evidence>
<feature type="domain" description="Potassium channel" evidence="15">
    <location>
        <begin position="166"/>
        <end position="235"/>
    </location>
</feature>
<feature type="transmembrane region" description="Helical" evidence="13">
    <location>
        <begin position="738"/>
        <end position="757"/>
    </location>
</feature>
<dbReference type="AlphaFoldDB" id="A0A0N7L557"/>
<name>A0A0N7L557_PLAHL</name>
<keyword evidence="3 11" id="KW-0633">Potassium transport</keyword>
<evidence type="ECO:0000256" key="12">
    <source>
        <dbReference type="SAM" id="MobiDB-lite"/>
    </source>
</evidence>
<dbReference type="PANTHER" id="PTHR11767:SF102">
    <property type="entry name" value="INWARDLY RECTIFYING POTASSIUM CHANNEL 1, ISOFORM F"/>
    <property type="match status" value="1"/>
</dbReference>
<proteinExistence type="inferred from homology"/>
<dbReference type="InterPro" id="IPR013099">
    <property type="entry name" value="K_chnl_dom"/>
</dbReference>
<dbReference type="GO" id="GO:0005242">
    <property type="term" value="F:inward rectifier potassium channel activity"/>
    <property type="evidence" value="ECO:0007669"/>
    <property type="project" value="InterPro"/>
</dbReference>
<dbReference type="Pfam" id="PF01007">
    <property type="entry name" value="IRK"/>
    <property type="match status" value="1"/>
</dbReference>
<keyword evidence="7 13" id="KW-1133">Transmembrane helix</keyword>
<dbReference type="SUPFAM" id="SSF81296">
    <property type="entry name" value="E set domains"/>
    <property type="match status" value="2"/>
</dbReference>
<dbReference type="GO" id="GO:0034702">
    <property type="term" value="C:monoatomic ion channel complex"/>
    <property type="evidence" value="ECO:0007669"/>
    <property type="project" value="UniProtKB-KW"/>
</dbReference>
<evidence type="ECO:0000256" key="11">
    <source>
        <dbReference type="RuleBase" id="RU003822"/>
    </source>
</evidence>
<dbReference type="PANTHER" id="PTHR11767">
    <property type="entry name" value="INWARD RECTIFIER POTASSIUM CHANNEL"/>
    <property type="match status" value="1"/>
</dbReference>
<evidence type="ECO:0000256" key="9">
    <source>
        <dbReference type="ARBA" id="ARBA00023136"/>
    </source>
</evidence>
<keyword evidence="2 11" id="KW-0813">Transport</keyword>
<evidence type="ECO:0000259" key="16">
    <source>
        <dbReference type="Pfam" id="PF17655"/>
    </source>
</evidence>
<feature type="compositionally biased region" description="Polar residues" evidence="12">
    <location>
        <begin position="468"/>
        <end position="482"/>
    </location>
</feature>
<evidence type="ECO:0000256" key="6">
    <source>
        <dbReference type="ARBA" id="ARBA00022958"/>
    </source>
</evidence>
<protein>
    <submittedName>
        <fullName evidence="17">Animal inward rectifier k channel (Irk-c) family protein</fullName>
    </submittedName>
</protein>
<dbReference type="Proteomes" id="UP000054928">
    <property type="component" value="Unassembled WGS sequence"/>
</dbReference>
<keyword evidence="8 11" id="KW-0406">Ion transport</keyword>
<dbReference type="GO" id="GO:1990573">
    <property type="term" value="P:potassium ion import across plasma membrane"/>
    <property type="evidence" value="ECO:0007669"/>
    <property type="project" value="TreeGrafter"/>
</dbReference>